<accession>A0AAN9TB75</accession>
<comment type="caution">
    <text evidence="1">The sequence shown here is derived from an EMBL/GenBank/DDBJ whole genome shotgun (WGS) entry which is preliminary data.</text>
</comment>
<proteinExistence type="predicted"/>
<evidence type="ECO:0000313" key="1">
    <source>
        <dbReference type="EMBL" id="KAK7579560.1"/>
    </source>
</evidence>
<protein>
    <submittedName>
        <fullName evidence="1">Uncharacterized protein</fullName>
    </submittedName>
</protein>
<sequence length="112" mass="12366">MVEVAAAAAAAARRKKVASIYKERLIVPFAYARRRSSLSSLAIRLPHCRIPAFCSHPPGLRDRQSLLVLSITRHRVHPTPPHPTATPQLPTPRHATRLDSITLLDVDIGQPD</sequence>
<dbReference type="EMBL" id="JBBCAQ010000034">
    <property type="protein sequence ID" value="KAK7579560.1"/>
    <property type="molecule type" value="Genomic_DNA"/>
</dbReference>
<keyword evidence="2" id="KW-1185">Reference proteome</keyword>
<dbReference type="AlphaFoldDB" id="A0AAN9TB75"/>
<organism evidence="1 2">
    <name type="scientific">Parthenolecanium corni</name>
    <dbReference type="NCBI Taxonomy" id="536013"/>
    <lineage>
        <taxon>Eukaryota</taxon>
        <taxon>Metazoa</taxon>
        <taxon>Ecdysozoa</taxon>
        <taxon>Arthropoda</taxon>
        <taxon>Hexapoda</taxon>
        <taxon>Insecta</taxon>
        <taxon>Pterygota</taxon>
        <taxon>Neoptera</taxon>
        <taxon>Paraneoptera</taxon>
        <taxon>Hemiptera</taxon>
        <taxon>Sternorrhyncha</taxon>
        <taxon>Coccoidea</taxon>
        <taxon>Coccidae</taxon>
        <taxon>Parthenolecanium</taxon>
    </lineage>
</organism>
<gene>
    <name evidence="1" type="ORF">V9T40_000189</name>
</gene>
<reference evidence="1 2" key="1">
    <citation type="submission" date="2024-03" db="EMBL/GenBank/DDBJ databases">
        <title>Adaptation during the transition from Ophiocordyceps entomopathogen to insect associate is accompanied by gene loss and intensified selection.</title>
        <authorList>
            <person name="Ward C.M."/>
            <person name="Onetto C.A."/>
            <person name="Borneman A.R."/>
        </authorList>
    </citation>
    <scope>NUCLEOTIDE SEQUENCE [LARGE SCALE GENOMIC DNA]</scope>
    <source>
        <strain evidence="1">AWRI1</strain>
        <tissue evidence="1">Single Adult Female</tissue>
    </source>
</reference>
<name>A0AAN9TB75_9HEMI</name>
<evidence type="ECO:0000313" key="2">
    <source>
        <dbReference type="Proteomes" id="UP001367676"/>
    </source>
</evidence>
<dbReference type="Proteomes" id="UP001367676">
    <property type="component" value="Unassembled WGS sequence"/>
</dbReference>